<feature type="compositionally biased region" description="Polar residues" evidence="7">
    <location>
        <begin position="109"/>
        <end position="119"/>
    </location>
</feature>
<dbReference type="InterPro" id="IPR001356">
    <property type="entry name" value="HD"/>
</dbReference>
<dbReference type="CDD" id="cd00086">
    <property type="entry name" value="homeodomain"/>
    <property type="match status" value="1"/>
</dbReference>
<dbReference type="KEGG" id="ssc:102165141"/>
<evidence type="ECO:0000256" key="5">
    <source>
        <dbReference type="PROSITE-ProRule" id="PRU00108"/>
    </source>
</evidence>
<accession>A0A480EEG2</accession>
<evidence type="ECO:0000256" key="7">
    <source>
        <dbReference type="SAM" id="MobiDB-lite"/>
    </source>
</evidence>
<dbReference type="GO" id="GO:0003677">
    <property type="term" value="F:DNA binding"/>
    <property type="evidence" value="ECO:0007669"/>
    <property type="project" value="UniProtKB-UniRule"/>
</dbReference>
<dbReference type="PROSITE" id="PS50071">
    <property type="entry name" value="HOMEOBOX_2"/>
    <property type="match status" value="1"/>
</dbReference>
<dbReference type="EMBL" id="DQIR01153612">
    <property type="protein sequence ID" value="HDB09089.1"/>
    <property type="molecule type" value="Transcribed_RNA"/>
</dbReference>
<evidence type="ECO:0000256" key="3">
    <source>
        <dbReference type="ARBA" id="ARBA00023155"/>
    </source>
</evidence>
<evidence type="ECO:0000259" key="8">
    <source>
        <dbReference type="PROSITE" id="PS50071"/>
    </source>
</evidence>
<dbReference type="Gene3D" id="1.10.10.60">
    <property type="entry name" value="Homeodomain-like"/>
    <property type="match status" value="1"/>
</dbReference>
<name>A0A480EEG2_PIG</name>
<comment type="subcellular location">
    <subcellularLocation>
        <location evidence="1 5 6">Nucleus</location>
    </subcellularLocation>
</comment>
<dbReference type="PANTHER" id="PTHR45793:SF15">
    <property type="entry name" value="DIVERGENT PAIRED-RELATED HOMEOBOX"/>
    <property type="match status" value="1"/>
</dbReference>
<organism evidence="9">
    <name type="scientific">Sus scrofa</name>
    <name type="common">Pig</name>
    <dbReference type="NCBI Taxonomy" id="9823"/>
    <lineage>
        <taxon>Eukaryota</taxon>
        <taxon>Metazoa</taxon>
        <taxon>Chordata</taxon>
        <taxon>Craniata</taxon>
        <taxon>Vertebrata</taxon>
        <taxon>Euteleostomi</taxon>
        <taxon>Mammalia</taxon>
        <taxon>Eutheria</taxon>
        <taxon>Laurasiatheria</taxon>
        <taxon>Artiodactyla</taxon>
        <taxon>Suina</taxon>
        <taxon>Suidae</taxon>
        <taxon>Sus</taxon>
    </lineage>
</organism>
<dbReference type="PANTHER" id="PTHR45793">
    <property type="entry name" value="HOMEOBOX PROTEIN"/>
    <property type="match status" value="1"/>
</dbReference>
<feature type="region of interest" description="Disordered" evidence="7">
    <location>
        <begin position="85"/>
        <end position="129"/>
    </location>
</feature>
<evidence type="ECO:0000256" key="4">
    <source>
        <dbReference type="ARBA" id="ARBA00023242"/>
    </source>
</evidence>
<evidence type="ECO:0000256" key="2">
    <source>
        <dbReference type="ARBA" id="ARBA00023125"/>
    </source>
</evidence>
<dbReference type="EMBL" id="DQIR01030628">
    <property type="protein sequence ID" value="HCZ86103.1"/>
    <property type="molecule type" value="Transcribed_RNA"/>
</dbReference>
<feature type="DNA-binding region" description="Homeobox" evidence="5">
    <location>
        <begin position="24"/>
        <end position="83"/>
    </location>
</feature>
<sequence>MEAELGDRMSNPGNLSKEKCQSHPHRKRTVFTKKQLADMNLFFNTNPYPTPSLQREMASKMEMHPRALQVWFKNRRAKLEKAKCKDFQPAHEAQREAQRRPLAEARVRISSSRGQTTTPPRNPHAASPASLVYTDHPRPSFQLSIWTSLKTLTHQPLGHKMVHFGCCQDPNIYCLSPISESQAPSTSFCSNSLGLLSSQRTQRR</sequence>
<keyword evidence="2 5" id="KW-0238">DNA-binding</keyword>
<dbReference type="SMART" id="SM00389">
    <property type="entry name" value="HOX"/>
    <property type="match status" value="1"/>
</dbReference>
<dbReference type="CTD" id="503834"/>
<evidence type="ECO:0000256" key="1">
    <source>
        <dbReference type="ARBA" id="ARBA00004123"/>
    </source>
</evidence>
<feature type="compositionally biased region" description="Basic and acidic residues" evidence="7">
    <location>
        <begin position="85"/>
        <end position="107"/>
    </location>
</feature>
<dbReference type="RefSeq" id="XP_013854190.1">
    <property type="nucleotide sequence ID" value="XM_013998736.2"/>
</dbReference>
<dbReference type="SUPFAM" id="SSF46689">
    <property type="entry name" value="Homeodomain-like"/>
    <property type="match status" value="1"/>
</dbReference>
<dbReference type="AlphaFoldDB" id="A0A480EEG2"/>
<dbReference type="GeneID" id="102165141"/>
<dbReference type="OrthoDB" id="6159439at2759"/>
<feature type="domain" description="Homeobox" evidence="8">
    <location>
        <begin position="22"/>
        <end position="82"/>
    </location>
</feature>
<keyword evidence="4 5" id="KW-0539">Nucleus</keyword>
<protein>
    <submittedName>
        <fullName evidence="9">Divergent paired-related homeobox isoform X1</fullName>
    </submittedName>
</protein>
<reference evidence="9" key="1">
    <citation type="journal article" date="2019" name="PeerJ">
        <title>Genes of the pig, Sus scrofa, reconstructed with EvidentialGene.</title>
        <authorList>
            <person name="Gilbert D.G."/>
        </authorList>
    </citation>
    <scope>NUCLEOTIDE SEQUENCE</scope>
</reference>
<dbReference type="Pfam" id="PF00046">
    <property type="entry name" value="Homeodomain"/>
    <property type="match status" value="1"/>
</dbReference>
<dbReference type="InterPro" id="IPR009057">
    <property type="entry name" value="Homeodomain-like_sf"/>
</dbReference>
<evidence type="ECO:0000313" key="9">
    <source>
        <dbReference type="EMBL" id="HCZ86103.1"/>
    </source>
</evidence>
<dbReference type="GO" id="GO:0005634">
    <property type="term" value="C:nucleus"/>
    <property type="evidence" value="ECO:0007669"/>
    <property type="project" value="UniProtKB-SubCell"/>
</dbReference>
<proteinExistence type="predicted"/>
<keyword evidence="3 5" id="KW-0371">Homeobox</keyword>
<feature type="region of interest" description="Disordered" evidence="7">
    <location>
        <begin position="1"/>
        <end position="27"/>
    </location>
</feature>
<evidence type="ECO:0000256" key="6">
    <source>
        <dbReference type="RuleBase" id="RU000682"/>
    </source>
</evidence>